<reference evidence="2 3" key="1">
    <citation type="submission" date="2021-05" db="EMBL/GenBank/DDBJ databases">
        <title>Genome Assembly of Synthetic Allotetraploid Brassica napus Reveals Homoeologous Exchanges between Subgenomes.</title>
        <authorList>
            <person name="Davis J.T."/>
        </authorList>
    </citation>
    <scope>NUCLEOTIDE SEQUENCE [LARGE SCALE GENOMIC DNA]</scope>
    <source>
        <strain evidence="3">cv. Da-Ae</strain>
        <tissue evidence="2">Seedling</tissue>
    </source>
</reference>
<protein>
    <recommendedName>
        <fullName evidence="1">F-box domain-containing protein</fullName>
    </recommendedName>
</protein>
<dbReference type="PANTHER" id="PTHR31672:SF13">
    <property type="entry name" value="F-BOX PROTEIN CPR30-LIKE"/>
    <property type="match status" value="1"/>
</dbReference>
<dbReference type="Gene3D" id="1.20.1280.50">
    <property type="match status" value="1"/>
</dbReference>
<feature type="non-terminal residue" evidence="2">
    <location>
        <position position="1"/>
    </location>
</feature>
<evidence type="ECO:0000313" key="3">
    <source>
        <dbReference type="Proteomes" id="UP000824890"/>
    </source>
</evidence>
<dbReference type="EMBL" id="JAGKQM010000009">
    <property type="protein sequence ID" value="KAH0911044.1"/>
    <property type="molecule type" value="Genomic_DNA"/>
</dbReference>
<dbReference type="CDD" id="cd22157">
    <property type="entry name" value="F-box_AtFBW1-like"/>
    <property type="match status" value="2"/>
</dbReference>
<dbReference type="NCBIfam" id="TIGR01640">
    <property type="entry name" value="F_box_assoc_1"/>
    <property type="match status" value="1"/>
</dbReference>
<dbReference type="Pfam" id="PF00646">
    <property type="entry name" value="F-box"/>
    <property type="match status" value="2"/>
</dbReference>
<dbReference type="Pfam" id="PF07734">
    <property type="entry name" value="FBA_1"/>
    <property type="match status" value="2"/>
</dbReference>
<dbReference type="InterPro" id="IPR050796">
    <property type="entry name" value="SCF_F-box_component"/>
</dbReference>
<comment type="caution">
    <text evidence="2">The sequence shown here is derived from an EMBL/GenBank/DDBJ whole genome shotgun (WGS) entry which is preliminary data.</text>
</comment>
<name>A0ABQ8C1V1_BRANA</name>
<accession>A0ABQ8C1V1</accession>
<dbReference type="InterPro" id="IPR001810">
    <property type="entry name" value="F-box_dom"/>
</dbReference>
<keyword evidence="3" id="KW-1185">Reference proteome</keyword>
<gene>
    <name evidence="2" type="ORF">HID58_034365</name>
</gene>
<dbReference type="InterPro" id="IPR006527">
    <property type="entry name" value="F-box-assoc_dom_typ1"/>
</dbReference>
<dbReference type="Proteomes" id="UP000824890">
    <property type="component" value="Unassembled WGS sequence"/>
</dbReference>
<dbReference type="SUPFAM" id="SSF81383">
    <property type="entry name" value="F-box domain"/>
    <property type="match status" value="2"/>
</dbReference>
<evidence type="ECO:0000259" key="1">
    <source>
        <dbReference type="PROSITE" id="PS50181"/>
    </source>
</evidence>
<organism evidence="2 3">
    <name type="scientific">Brassica napus</name>
    <name type="common">Rape</name>
    <dbReference type="NCBI Taxonomy" id="3708"/>
    <lineage>
        <taxon>Eukaryota</taxon>
        <taxon>Viridiplantae</taxon>
        <taxon>Streptophyta</taxon>
        <taxon>Embryophyta</taxon>
        <taxon>Tracheophyta</taxon>
        <taxon>Spermatophyta</taxon>
        <taxon>Magnoliopsida</taxon>
        <taxon>eudicotyledons</taxon>
        <taxon>Gunneridae</taxon>
        <taxon>Pentapetalae</taxon>
        <taxon>rosids</taxon>
        <taxon>malvids</taxon>
        <taxon>Brassicales</taxon>
        <taxon>Brassicaceae</taxon>
        <taxon>Brassiceae</taxon>
        <taxon>Brassica</taxon>
    </lineage>
</organism>
<dbReference type="InterPro" id="IPR017451">
    <property type="entry name" value="F-box-assoc_interact_dom"/>
</dbReference>
<proteinExistence type="predicted"/>
<evidence type="ECO:0000313" key="2">
    <source>
        <dbReference type="EMBL" id="KAH0911044.1"/>
    </source>
</evidence>
<feature type="domain" description="F-box" evidence="1">
    <location>
        <begin position="5"/>
        <end position="51"/>
    </location>
</feature>
<dbReference type="InterPro" id="IPR036047">
    <property type="entry name" value="F-box-like_dom_sf"/>
</dbReference>
<dbReference type="PANTHER" id="PTHR31672">
    <property type="entry name" value="BNACNNG10540D PROTEIN"/>
    <property type="match status" value="1"/>
</dbReference>
<dbReference type="PROSITE" id="PS50181">
    <property type="entry name" value="FBOX"/>
    <property type="match status" value="1"/>
</dbReference>
<dbReference type="SMART" id="SM00256">
    <property type="entry name" value="FBOX"/>
    <property type="match status" value="2"/>
</dbReference>
<sequence>QKTPMANKENLPCDLIVEILSHVPPNSLIRFRTVSKQWNTLINDKAFINNNKTTSQFFLATKSKIYGVRVNPKIETRWIEPESNHPLIKFYGIGYDYDNRYKTLASYKKYWATKTSWKTHDFSSDAWKDLHTMVMISDSSTHKKGGSITFHTTCGLSLNGTWYRIASYDKTKYLFFLINFDFSIEAFYKFCDLPCEDNHHQDTLVIGAFKGDRFSLLKQSHLTKKIQIWLTKNKIHNKGGADVEWMNFMEVSAPNLPTLVQTRSYSQPSFFIDDKRLVVCSCDETGWAWIYVVGNNNLIRKIKIDLVDPWPLHCSFTPSLISVPRASMGLLVEDILSRVPPIPLVRFRTVCKRWNTLFGDKTFINNHKMSTFQFILVTKSKIYSVSLNPEIEVRELSLDIPGLISQTPNDLADCNELLLFGMNKGAVACNPFSSETFSIFCHLPSEKNACKDALVLRVYRGVRFSLLQQCHITKKINIWVTKNNIASGCHRKVKWRNFMVALFPLFWLFVWSFRKLESFHAILLFRTDQIEAPTDG</sequence>